<organism evidence="2 3">
    <name type="scientific">Dichomitus squalens</name>
    <dbReference type="NCBI Taxonomy" id="114155"/>
    <lineage>
        <taxon>Eukaryota</taxon>
        <taxon>Fungi</taxon>
        <taxon>Dikarya</taxon>
        <taxon>Basidiomycota</taxon>
        <taxon>Agaricomycotina</taxon>
        <taxon>Agaricomycetes</taxon>
        <taxon>Polyporales</taxon>
        <taxon>Polyporaceae</taxon>
        <taxon>Dichomitus</taxon>
    </lineage>
</organism>
<proteinExistence type="predicted"/>
<feature type="region of interest" description="Disordered" evidence="1">
    <location>
        <begin position="1"/>
        <end position="30"/>
    </location>
</feature>
<name>A0A4Q9PIQ7_9APHY</name>
<dbReference type="AlphaFoldDB" id="A0A4Q9PIQ7"/>
<reference evidence="2 3" key="1">
    <citation type="submission" date="2019-01" db="EMBL/GenBank/DDBJ databases">
        <title>Draft genome sequences of three monokaryotic isolates of the white-rot basidiomycete fungus Dichomitus squalens.</title>
        <authorList>
            <consortium name="DOE Joint Genome Institute"/>
            <person name="Lopez S.C."/>
            <person name="Andreopoulos B."/>
            <person name="Pangilinan J."/>
            <person name="Lipzen A."/>
            <person name="Riley R."/>
            <person name="Ahrendt S."/>
            <person name="Ng V."/>
            <person name="Barry K."/>
            <person name="Daum C."/>
            <person name="Grigoriev I.V."/>
            <person name="Hilden K.S."/>
            <person name="Makela M.R."/>
            <person name="de Vries R.P."/>
        </authorList>
    </citation>
    <scope>NUCLEOTIDE SEQUENCE [LARGE SCALE GENOMIC DNA]</scope>
    <source>
        <strain evidence="2 3">CBS 464.89</strain>
    </source>
</reference>
<protein>
    <submittedName>
        <fullName evidence="2">Uncharacterized protein</fullName>
    </submittedName>
</protein>
<dbReference type="Proteomes" id="UP000292082">
    <property type="component" value="Unassembled WGS sequence"/>
</dbReference>
<keyword evidence="3" id="KW-1185">Reference proteome</keyword>
<dbReference type="EMBL" id="ML145201">
    <property type="protein sequence ID" value="TBU53950.1"/>
    <property type="molecule type" value="Genomic_DNA"/>
</dbReference>
<sequence>RSLVTRRSELQAGTKNRRFPSSLTSGGFTPVTPPSVTDVTFPLVTQLPFARLEEHPSGWGALFDDDNDNDNNGYAPFECDSDRLLDVSEWGLIKAALEDPAHPFTLQHLSHAQAPNPMSFRNIHLPPVWLPSHPFAEYVLEHFVGCIGVVLQQCFGGLFG</sequence>
<feature type="non-terminal residue" evidence="2">
    <location>
        <position position="160"/>
    </location>
</feature>
<feature type="compositionally biased region" description="Polar residues" evidence="1">
    <location>
        <begin position="11"/>
        <end position="27"/>
    </location>
</feature>
<accession>A0A4Q9PIQ7</accession>
<feature type="non-terminal residue" evidence="2">
    <location>
        <position position="1"/>
    </location>
</feature>
<evidence type="ECO:0000313" key="3">
    <source>
        <dbReference type="Proteomes" id="UP000292082"/>
    </source>
</evidence>
<evidence type="ECO:0000256" key="1">
    <source>
        <dbReference type="SAM" id="MobiDB-lite"/>
    </source>
</evidence>
<evidence type="ECO:0000313" key="2">
    <source>
        <dbReference type="EMBL" id="TBU53950.1"/>
    </source>
</evidence>
<gene>
    <name evidence="2" type="ORF">BD310DRAFT_990026</name>
</gene>